<keyword evidence="2" id="KW-0732">Signal</keyword>
<evidence type="ECO:0000256" key="1">
    <source>
        <dbReference type="SAM" id="MobiDB-lite"/>
    </source>
</evidence>
<gene>
    <name evidence="4" type="ORF">SAMN05444167_3357</name>
</gene>
<sequence>MRSITLALLLSGSFLVTASAQSTWDKSYNVNGKPMLQVQVDDAAVRVRSCGGCRTVSVRVDYRNGDPSMWSVAELQGGNGIHFALKHKEMSRSFFGGWHGNSPEVTIMTPAETDLDLRSGDGALTLAGLHGSVAAHTGDGAISAEELVGTLRLTTGDGSITLRRAEGSLYATTGDGSMNLEGRLNQFEARSGDGAITMRLMQGSTLASSSSVTTGDGSININLPRDLRAEVDVTTGDGRINSSLPFFTNTNGDRGHSHVRGTMNGGGPSLRIHSGDGNISLSGS</sequence>
<organism evidence="4 5">
    <name type="scientific">Terriglobus roseus</name>
    <dbReference type="NCBI Taxonomy" id="392734"/>
    <lineage>
        <taxon>Bacteria</taxon>
        <taxon>Pseudomonadati</taxon>
        <taxon>Acidobacteriota</taxon>
        <taxon>Terriglobia</taxon>
        <taxon>Terriglobales</taxon>
        <taxon>Acidobacteriaceae</taxon>
        <taxon>Terriglobus</taxon>
    </lineage>
</organism>
<evidence type="ECO:0000313" key="5">
    <source>
        <dbReference type="Proteomes" id="UP000182427"/>
    </source>
</evidence>
<dbReference type="RefSeq" id="WP_172838314.1">
    <property type="nucleotide sequence ID" value="NZ_LT629690.1"/>
</dbReference>
<dbReference type="Proteomes" id="UP000182427">
    <property type="component" value="Chromosome I"/>
</dbReference>
<name>A0A1G7P1M5_9BACT</name>
<evidence type="ECO:0000259" key="3">
    <source>
        <dbReference type="Pfam" id="PF13349"/>
    </source>
</evidence>
<proteinExistence type="predicted"/>
<evidence type="ECO:0000313" key="4">
    <source>
        <dbReference type="EMBL" id="SDF80206.1"/>
    </source>
</evidence>
<feature type="domain" description="DUF4097" evidence="3">
    <location>
        <begin position="71"/>
        <end position="281"/>
    </location>
</feature>
<keyword evidence="5" id="KW-1185">Reference proteome</keyword>
<evidence type="ECO:0000256" key="2">
    <source>
        <dbReference type="SAM" id="SignalP"/>
    </source>
</evidence>
<accession>A0A1G7P1M5</accession>
<dbReference type="AlphaFoldDB" id="A0A1G7P1M5"/>
<dbReference type="EMBL" id="LT629690">
    <property type="protein sequence ID" value="SDF80206.1"/>
    <property type="molecule type" value="Genomic_DNA"/>
</dbReference>
<feature type="region of interest" description="Disordered" evidence="1">
    <location>
        <begin position="264"/>
        <end position="284"/>
    </location>
</feature>
<dbReference type="InterPro" id="IPR025164">
    <property type="entry name" value="Toastrack_DUF4097"/>
</dbReference>
<feature type="chain" id="PRO_5009242198" evidence="2">
    <location>
        <begin position="19"/>
        <end position="284"/>
    </location>
</feature>
<feature type="signal peptide" evidence="2">
    <location>
        <begin position="1"/>
        <end position="18"/>
    </location>
</feature>
<protein>
    <submittedName>
        <fullName evidence="4">Putative adhesin</fullName>
    </submittedName>
</protein>
<dbReference type="Pfam" id="PF13349">
    <property type="entry name" value="DUF4097"/>
    <property type="match status" value="1"/>
</dbReference>
<reference evidence="4 5" key="1">
    <citation type="submission" date="2016-10" db="EMBL/GenBank/DDBJ databases">
        <authorList>
            <person name="de Groot N.N."/>
        </authorList>
    </citation>
    <scope>NUCLEOTIDE SEQUENCE [LARGE SCALE GENOMIC DNA]</scope>
    <source>
        <strain evidence="4 5">GAS232</strain>
    </source>
</reference>